<dbReference type="PROSITE" id="PS50191">
    <property type="entry name" value="CRAL_TRIO"/>
    <property type="match status" value="1"/>
</dbReference>
<keyword evidence="1" id="KW-0812">Transmembrane</keyword>
<keyword evidence="4" id="KW-1185">Reference proteome</keyword>
<dbReference type="Gene3D" id="3.40.525.10">
    <property type="entry name" value="CRAL-TRIO lipid binding domain"/>
    <property type="match status" value="1"/>
</dbReference>
<dbReference type="CDD" id="cd00170">
    <property type="entry name" value="SEC14"/>
    <property type="match status" value="1"/>
</dbReference>
<evidence type="ECO:0000313" key="4">
    <source>
        <dbReference type="Proteomes" id="UP000002296"/>
    </source>
</evidence>
<dbReference type="InterPro" id="IPR055777">
    <property type="entry name" value="DUF7353"/>
</dbReference>
<dbReference type="GO" id="GO:0140284">
    <property type="term" value="C:endoplasmic reticulum-endosome membrane contact site"/>
    <property type="evidence" value="ECO:0007669"/>
    <property type="project" value="TreeGrafter"/>
</dbReference>
<organism evidence="3 4">
    <name type="scientific">Trypanosoma cruzi (strain CL Brener)</name>
    <dbReference type="NCBI Taxonomy" id="353153"/>
    <lineage>
        <taxon>Eukaryota</taxon>
        <taxon>Discoba</taxon>
        <taxon>Euglenozoa</taxon>
        <taxon>Kinetoplastea</taxon>
        <taxon>Metakinetoplastina</taxon>
        <taxon>Trypanosomatida</taxon>
        <taxon>Trypanosomatidae</taxon>
        <taxon>Trypanosoma</taxon>
        <taxon>Schizotrypanum</taxon>
    </lineage>
</organism>
<dbReference type="EMBL" id="AAHK01001573">
    <property type="protein sequence ID" value="EAN84845.1"/>
    <property type="molecule type" value="Genomic_DNA"/>
</dbReference>
<dbReference type="PANTHER" id="PTHR46384:SF2">
    <property type="entry name" value="CRAL-TRIO DOMAIN-CONTAINING PROTEIN"/>
    <property type="match status" value="1"/>
</dbReference>
<dbReference type="STRING" id="353153.Q4CX40"/>
<dbReference type="PaxDb" id="353153-Q4CX40"/>
<dbReference type="Pfam" id="PF24044">
    <property type="entry name" value="DUF7353"/>
    <property type="match status" value="1"/>
</dbReference>
<accession>Q4CX40</accession>
<dbReference type="AlphaFoldDB" id="Q4CX40"/>
<feature type="domain" description="CRAL-TRIO" evidence="2">
    <location>
        <begin position="163"/>
        <end position="314"/>
    </location>
</feature>
<comment type="caution">
    <text evidence="3">The sequence shown here is derived from an EMBL/GenBank/DDBJ whole genome shotgun (WGS) entry which is preliminary data.</text>
</comment>
<protein>
    <recommendedName>
        <fullName evidence="2">CRAL-TRIO domain-containing protein</fullName>
    </recommendedName>
</protein>
<dbReference type="PANTHER" id="PTHR46384">
    <property type="entry name" value="MOTILE SPERM DOMAIN-CONTAINING PROTEIN 2"/>
    <property type="match status" value="1"/>
</dbReference>
<dbReference type="Proteomes" id="UP000002296">
    <property type="component" value="Unassembled WGS sequence"/>
</dbReference>
<name>Q4CX40_TRYCC</name>
<dbReference type="SUPFAM" id="SSF52087">
    <property type="entry name" value="CRAL/TRIO domain"/>
    <property type="match status" value="1"/>
</dbReference>
<dbReference type="KEGG" id="tcr:508933.50"/>
<dbReference type="InterPro" id="IPR001251">
    <property type="entry name" value="CRAL-TRIO_dom"/>
</dbReference>
<feature type="transmembrane region" description="Helical" evidence="1">
    <location>
        <begin position="24"/>
        <end position="41"/>
    </location>
</feature>
<feature type="transmembrane region" description="Helical" evidence="1">
    <location>
        <begin position="481"/>
        <end position="512"/>
    </location>
</feature>
<evidence type="ECO:0000256" key="1">
    <source>
        <dbReference type="SAM" id="Phobius"/>
    </source>
</evidence>
<dbReference type="Pfam" id="PF00650">
    <property type="entry name" value="CRAL_TRIO"/>
    <property type="match status" value="1"/>
</dbReference>
<dbReference type="InterPro" id="IPR036865">
    <property type="entry name" value="CRAL-TRIO_dom_sf"/>
</dbReference>
<dbReference type="GO" id="GO:0012505">
    <property type="term" value="C:endomembrane system"/>
    <property type="evidence" value="ECO:0007669"/>
    <property type="project" value="TreeGrafter"/>
</dbReference>
<evidence type="ECO:0000313" key="3">
    <source>
        <dbReference type="EMBL" id="EAN84845.1"/>
    </source>
</evidence>
<keyword evidence="1" id="KW-0472">Membrane</keyword>
<dbReference type="RefSeq" id="XP_806696.1">
    <property type="nucleotide sequence ID" value="XM_801603.1"/>
</dbReference>
<dbReference type="InParanoid" id="Q4CX40"/>
<dbReference type="InterPro" id="IPR053012">
    <property type="entry name" value="ER-organelle_contact"/>
</dbReference>
<evidence type="ECO:0000259" key="2">
    <source>
        <dbReference type="PROSITE" id="PS50191"/>
    </source>
</evidence>
<sequence length="515" mass="57626">MKAISSLLLCGATGRVGDFLALLPTVSPVAPFMLLPTALFLSHRKEQILRLLPHRRHLFELFAPMEDVLTAELGPVSVGHRAALGELKRRLGICHTDFDCWLYAFLENKKFDVDETIEKLQRRAAMEVQELGAHEITALGSSVGVDGNACCTNDGMARGVIQIIGCDRRGRVCLYVNTVRDTCEKSLRAEKTRTFDAILSYATRLRRDHKSCRVVMLVNQKDASLLKNIDLPFQVSIALRISKYYPGLVERIYIVNMSRLLAVVAKSVFKGLPRDVSERICIVSETEMKQGALLQWFDAAVIPVALGGTMDRDTPEHWRAFADTVMRHFRHLQDAVVLRGMSVKEWELEELQRDGAGGGGVEESSVAHAPQLFDAAEQHRNVSGALLAPRASLSSGEAAWRAWSPGDLQLRECLALEQAYAISRNEIVESECLQRSSVVQPAWEVLRRQQWLQCHVRSRHHRLAVSLAEERRWMVHVTGAAGALVAVVSVGVLYFCCLLHTWMWCLFGAWWAHAG</sequence>
<reference evidence="3 4" key="1">
    <citation type="journal article" date="2005" name="Science">
        <title>The genome sequence of Trypanosoma cruzi, etiologic agent of Chagas disease.</title>
        <authorList>
            <person name="El-Sayed N.M."/>
            <person name="Myler P.J."/>
            <person name="Bartholomeu D.C."/>
            <person name="Nilsson D."/>
            <person name="Aggarwal G."/>
            <person name="Tran A.N."/>
            <person name="Ghedin E."/>
            <person name="Worthey E.A."/>
            <person name="Delcher A.L."/>
            <person name="Blandin G."/>
            <person name="Westenberger S.J."/>
            <person name="Caler E."/>
            <person name="Cerqueira G.C."/>
            <person name="Branche C."/>
            <person name="Haas B."/>
            <person name="Anupama A."/>
            <person name="Arner E."/>
            <person name="Aslund L."/>
            <person name="Attipoe P."/>
            <person name="Bontempi E."/>
            <person name="Bringaud F."/>
            <person name="Burton P."/>
            <person name="Cadag E."/>
            <person name="Campbell D.A."/>
            <person name="Carrington M."/>
            <person name="Crabtree J."/>
            <person name="Darban H."/>
            <person name="da Silveira J.F."/>
            <person name="de Jong P."/>
            <person name="Edwards K."/>
            <person name="Englund P.T."/>
            <person name="Fazelina G."/>
            <person name="Feldblyum T."/>
            <person name="Ferella M."/>
            <person name="Frasch A.C."/>
            <person name="Gull K."/>
            <person name="Horn D."/>
            <person name="Hou L."/>
            <person name="Huang Y."/>
            <person name="Kindlund E."/>
            <person name="Klingbeil M."/>
            <person name="Kluge S."/>
            <person name="Koo H."/>
            <person name="Lacerda D."/>
            <person name="Levin M.J."/>
            <person name="Lorenzi H."/>
            <person name="Louie T."/>
            <person name="Machado C.R."/>
            <person name="McCulloch R."/>
            <person name="McKenna A."/>
            <person name="Mizuno Y."/>
            <person name="Mottram J.C."/>
            <person name="Nelson S."/>
            <person name="Ochaya S."/>
            <person name="Osoegawa K."/>
            <person name="Pai G."/>
            <person name="Parsons M."/>
            <person name="Pentony M."/>
            <person name="Pettersson U."/>
            <person name="Pop M."/>
            <person name="Ramirez J.L."/>
            <person name="Rinta J."/>
            <person name="Robertson L."/>
            <person name="Salzberg S.L."/>
            <person name="Sanchez D.O."/>
            <person name="Seyler A."/>
            <person name="Sharma R."/>
            <person name="Shetty J."/>
            <person name="Simpson A.J."/>
            <person name="Sisk E."/>
            <person name="Tammi M.T."/>
            <person name="Tarleton R."/>
            <person name="Teixeira S."/>
            <person name="Van Aken S."/>
            <person name="Vogt C."/>
            <person name="Ward P.N."/>
            <person name="Wickstead B."/>
            <person name="Wortman J."/>
            <person name="White O."/>
            <person name="Fraser C.M."/>
            <person name="Stuart K.D."/>
            <person name="Andersson B."/>
        </authorList>
    </citation>
    <scope>NUCLEOTIDE SEQUENCE [LARGE SCALE GENOMIC DNA]</scope>
    <source>
        <strain evidence="3 4">CL Brener</strain>
    </source>
</reference>
<dbReference type="GeneID" id="3536771"/>
<dbReference type="eggNOG" id="ENOG502RQTK">
    <property type="taxonomic scope" value="Eukaryota"/>
</dbReference>
<gene>
    <name evidence="3" type="ORF">Tc00.1047053508933.50</name>
</gene>
<proteinExistence type="predicted"/>
<keyword evidence="1" id="KW-1133">Transmembrane helix</keyword>